<dbReference type="Gene3D" id="3.10.450.160">
    <property type="entry name" value="inner membrane protein cigr"/>
    <property type="match status" value="1"/>
</dbReference>
<dbReference type="EMBL" id="JBBMRA010000001">
    <property type="protein sequence ID" value="MEM5535186.1"/>
    <property type="molecule type" value="Genomic_DNA"/>
</dbReference>
<gene>
    <name evidence="1" type="ORF">WNY58_02160</name>
</gene>
<reference evidence="1 2" key="1">
    <citation type="submission" date="2024-03" db="EMBL/GenBank/DDBJ databases">
        <title>Community enrichment and isolation of bacterial strains for fucoidan degradation.</title>
        <authorList>
            <person name="Sichert A."/>
        </authorList>
    </citation>
    <scope>NUCLEOTIDE SEQUENCE [LARGE SCALE GENOMIC DNA]</scope>
    <source>
        <strain evidence="1 2">AS76</strain>
    </source>
</reference>
<name>A0ABU9TP59_9GAMM</name>
<organism evidence="1 2">
    <name type="scientific">Neptuniibacter pectenicola</name>
    <dbReference type="NCBI Taxonomy" id="1806669"/>
    <lineage>
        <taxon>Bacteria</taxon>
        <taxon>Pseudomonadati</taxon>
        <taxon>Pseudomonadota</taxon>
        <taxon>Gammaproteobacteria</taxon>
        <taxon>Oceanospirillales</taxon>
        <taxon>Oceanospirillaceae</taxon>
        <taxon>Neptuniibacter</taxon>
    </lineage>
</organism>
<dbReference type="RefSeq" id="WP_342853566.1">
    <property type="nucleotide sequence ID" value="NZ_JBBMRA010000001.1"/>
</dbReference>
<protein>
    <submittedName>
        <fullName evidence="1">Uncharacterized protein</fullName>
    </submittedName>
</protein>
<comment type="caution">
    <text evidence="1">The sequence shown here is derived from an EMBL/GenBank/DDBJ whole genome shotgun (WGS) entry which is preliminary data.</text>
</comment>
<evidence type="ECO:0000313" key="2">
    <source>
        <dbReference type="Proteomes" id="UP001449225"/>
    </source>
</evidence>
<evidence type="ECO:0000313" key="1">
    <source>
        <dbReference type="EMBL" id="MEM5535186.1"/>
    </source>
</evidence>
<sequence>MKKIMRSLSVGVLVFVLLPISSYGAKPEWAGKKENKADYKSSHVHEDKTGLNADSLVSETETILEGLFSTAERKTILDYYRYAESDAHPYTGKQWGKKKELPKGLRKKLERGGELPPGWQKKVARGEVLDVELRYQSTYLPESLLSRLSRERTATEIIKLKDKIIRVSKGEGTIVDIIDLADLLIRTTE</sequence>
<dbReference type="Proteomes" id="UP001449225">
    <property type="component" value="Unassembled WGS sequence"/>
</dbReference>
<proteinExistence type="predicted"/>
<keyword evidence="2" id="KW-1185">Reference proteome</keyword>
<accession>A0ABU9TP59</accession>